<dbReference type="PROSITE" id="PS51186">
    <property type="entry name" value="GNAT"/>
    <property type="match status" value="1"/>
</dbReference>
<reference evidence="4 5" key="1">
    <citation type="submission" date="2016-10" db="EMBL/GenBank/DDBJ databases">
        <authorList>
            <person name="de Groot N.N."/>
        </authorList>
    </citation>
    <scope>NUCLEOTIDE SEQUENCE [LARGE SCALE GENOMIC DNA]</scope>
    <source>
        <strain evidence="4 5">DSM 29433</strain>
    </source>
</reference>
<gene>
    <name evidence="4" type="ORF">SAMN05444714_0443</name>
</gene>
<dbReference type="STRING" id="1123755.SAMN05444714_0443"/>
<evidence type="ECO:0000313" key="5">
    <source>
        <dbReference type="Proteomes" id="UP000198926"/>
    </source>
</evidence>
<keyword evidence="1" id="KW-0808">Transferase</keyword>
<keyword evidence="5" id="KW-1185">Reference proteome</keyword>
<dbReference type="PANTHER" id="PTHR43877">
    <property type="entry name" value="AMINOALKYLPHOSPHONATE N-ACETYLTRANSFERASE-RELATED-RELATED"/>
    <property type="match status" value="1"/>
</dbReference>
<dbReference type="InterPro" id="IPR050832">
    <property type="entry name" value="Bact_Acetyltransf"/>
</dbReference>
<sequence>MPDTITLHLMGPDDLERLLAVEEGLFDHAIRPDQAGAYLNDPSHFLVLAYDGDQAVGMASGQILLHPDKAPAFFVAEVGLREAWLRQGIATQMCARLMQEAREAGCEGIWVATEGDNIAARALYRSLDARETADIVVYDWDGAMDG</sequence>
<dbReference type="AlphaFoldDB" id="A0A1I6LE12"/>
<dbReference type="Proteomes" id="UP000198926">
    <property type="component" value="Unassembled WGS sequence"/>
</dbReference>
<evidence type="ECO:0000259" key="3">
    <source>
        <dbReference type="PROSITE" id="PS51186"/>
    </source>
</evidence>
<proteinExistence type="predicted"/>
<feature type="domain" description="N-acetyltransferase" evidence="3">
    <location>
        <begin position="5"/>
        <end position="146"/>
    </location>
</feature>
<dbReference type="GO" id="GO:0005840">
    <property type="term" value="C:ribosome"/>
    <property type="evidence" value="ECO:0007669"/>
    <property type="project" value="UniProtKB-KW"/>
</dbReference>
<protein>
    <submittedName>
        <fullName evidence="4">Ribosomal protein S18 acetylase RimI</fullName>
    </submittedName>
</protein>
<dbReference type="SUPFAM" id="SSF55729">
    <property type="entry name" value="Acyl-CoA N-acyltransferases (Nat)"/>
    <property type="match status" value="1"/>
</dbReference>
<organism evidence="4 5">
    <name type="scientific">Yoonia litorea</name>
    <dbReference type="NCBI Taxonomy" id="1123755"/>
    <lineage>
        <taxon>Bacteria</taxon>
        <taxon>Pseudomonadati</taxon>
        <taxon>Pseudomonadota</taxon>
        <taxon>Alphaproteobacteria</taxon>
        <taxon>Rhodobacterales</taxon>
        <taxon>Paracoccaceae</taxon>
        <taxon>Yoonia</taxon>
    </lineage>
</organism>
<evidence type="ECO:0000256" key="1">
    <source>
        <dbReference type="ARBA" id="ARBA00022679"/>
    </source>
</evidence>
<accession>A0A1I6LE12</accession>
<dbReference type="RefSeq" id="WP_165606527.1">
    <property type="nucleotide sequence ID" value="NZ_FOZM01000001.1"/>
</dbReference>
<dbReference type="InterPro" id="IPR000182">
    <property type="entry name" value="GNAT_dom"/>
</dbReference>
<dbReference type="GO" id="GO:0016747">
    <property type="term" value="F:acyltransferase activity, transferring groups other than amino-acyl groups"/>
    <property type="evidence" value="ECO:0007669"/>
    <property type="project" value="InterPro"/>
</dbReference>
<dbReference type="Pfam" id="PF00583">
    <property type="entry name" value="Acetyltransf_1"/>
    <property type="match status" value="1"/>
</dbReference>
<keyword evidence="4" id="KW-0689">Ribosomal protein</keyword>
<dbReference type="InterPro" id="IPR016181">
    <property type="entry name" value="Acyl_CoA_acyltransferase"/>
</dbReference>
<dbReference type="CDD" id="cd04301">
    <property type="entry name" value="NAT_SF"/>
    <property type="match status" value="1"/>
</dbReference>
<dbReference type="EMBL" id="FOZM01000001">
    <property type="protein sequence ID" value="SFS01689.1"/>
    <property type="molecule type" value="Genomic_DNA"/>
</dbReference>
<name>A0A1I6LE12_9RHOB</name>
<keyword evidence="4" id="KW-0687">Ribonucleoprotein</keyword>
<evidence type="ECO:0000313" key="4">
    <source>
        <dbReference type="EMBL" id="SFS01689.1"/>
    </source>
</evidence>
<evidence type="ECO:0000256" key="2">
    <source>
        <dbReference type="ARBA" id="ARBA00023315"/>
    </source>
</evidence>
<dbReference type="Gene3D" id="3.40.630.30">
    <property type="match status" value="1"/>
</dbReference>
<keyword evidence="2" id="KW-0012">Acyltransferase</keyword>